<dbReference type="Proteomes" id="UP000829196">
    <property type="component" value="Unassembled WGS sequence"/>
</dbReference>
<evidence type="ECO:0000313" key="2">
    <source>
        <dbReference type="EMBL" id="KAI0488994.1"/>
    </source>
</evidence>
<dbReference type="EMBL" id="JAGYWB010000019">
    <property type="protein sequence ID" value="KAI0488997.1"/>
    <property type="molecule type" value="Genomic_DNA"/>
</dbReference>
<keyword evidence="4" id="KW-1185">Reference proteome</keyword>
<evidence type="ECO:0000256" key="1">
    <source>
        <dbReference type="SAM" id="Phobius"/>
    </source>
</evidence>
<keyword evidence="1" id="KW-1133">Transmembrane helix</keyword>
<feature type="transmembrane region" description="Helical" evidence="1">
    <location>
        <begin position="121"/>
        <end position="141"/>
    </location>
</feature>
<organism evidence="2 4">
    <name type="scientific">Dendrobium nobile</name>
    <name type="common">Orchid</name>
    <dbReference type="NCBI Taxonomy" id="94219"/>
    <lineage>
        <taxon>Eukaryota</taxon>
        <taxon>Viridiplantae</taxon>
        <taxon>Streptophyta</taxon>
        <taxon>Embryophyta</taxon>
        <taxon>Tracheophyta</taxon>
        <taxon>Spermatophyta</taxon>
        <taxon>Magnoliopsida</taxon>
        <taxon>Liliopsida</taxon>
        <taxon>Asparagales</taxon>
        <taxon>Orchidaceae</taxon>
        <taxon>Epidendroideae</taxon>
        <taxon>Malaxideae</taxon>
        <taxon>Dendrobiinae</taxon>
        <taxon>Dendrobium</taxon>
    </lineage>
</organism>
<dbReference type="AlphaFoldDB" id="A0A8T3A306"/>
<comment type="caution">
    <text evidence="2">The sequence shown here is derived from an EMBL/GenBank/DDBJ whole genome shotgun (WGS) entry which is preliminary data.</text>
</comment>
<sequence length="151" mass="17486">MIFCGEIADMELQVHHGILHLQSSLLRDFKFSFSFTCASLLVHLPSMNSSNVLSYCIFISVAIAFYLASPILSSSPSLFVTFCHFNLSYSKLVRVSYQLFMLAVKGTHQASFVSYKLNFNLLIILYCSLFFNIWFNMLYYYNFICCMRDLH</sequence>
<proteinExistence type="predicted"/>
<keyword evidence="1" id="KW-0472">Membrane</keyword>
<name>A0A8T3A306_DENNO</name>
<keyword evidence="1" id="KW-0812">Transmembrane</keyword>
<reference evidence="2" key="1">
    <citation type="journal article" date="2022" name="Front. Genet.">
        <title>Chromosome-Scale Assembly of the Dendrobium nobile Genome Provides Insights Into the Molecular Mechanism of the Biosynthesis of the Medicinal Active Ingredient of Dendrobium.</title>
        <authorList>
            <person name="Xu Q."/>
            <person name="Niu S.-C."/>
            <person name="Li K.-L."/>
            <person name="Zheng P.-J."/>
            <person name="Zhang X.-J."/>
            <person name="Jia Y."/>
            <person name="Liu Y."/>
            <person name="Niu Y.-X."/>
            <person name="Yu L.-H."/>
            <person name="Chen D.-F."/>
            <person name="Zhang G.-Q."/>
        </authorList>
    </citation>
    <scope>NUCLEOTIDE SEQUENCE</scope>
    <source>
        <tissue evidence="2">Leaf</tissue>
    </source>
</reference>
<accession>A0A8T3A306</accession>
<evidence type="ECO:0000313" key="4">
    <source>
        <dbReference type="Proteomes" id="UP000829196"/>
    </source>
</evidence>
<gene>
    <name evidence="2" type="ORF">KFK09_028835</name>
    <name evidence="3" type="ORF">KFK09_028838</name>
</gene>
<feature type="transmembrane region" description="Helical" evidence="1">
    <location>
        <begin position="52"/>
        <end position="72"/>
    </location>
</feature>
<evidence type="ECO:0000313" key="3">
    <source>
        <dbReference type="EMBL" id="KAI0488997.1"/>
    </source>
</evidence>
<protein>
    <submittedName>
        <fullName evidence="2">Uncharacterized protein</fullName>
    </submittedName>
</protein>
<dbReference type="EMBL" id="JAGYWB010000019">
    <property type="protein sequence ID" value="KAI0488994.1"/>
    <property type="molecule type" value="Genomic_DNA"/>
</dbReference>